<organism evidence="8 9">
    <name type="scientific">Daucus carota subsp. sativus</name>
    <name type="common">Carrot</name>
    <dbReference type="NCBI Taxonomy" id="79200"/>
    <lineage>
        <taxon>Eukaryota</taxon>
        <taxon>Viridiplantae</taxon>
        <taxon>Streptophyta</taxon>
        <taxon>Embryophyta</taxon>
        <taxon>Tracheophyta</taxon>
        <taxon>Spermatophyta</taxon>
        <taxon>Magnoliopsida</taxon>
        <taxon>eudicotyledons</taxon>
        <taxon>Gunneridae</taxon>
        <taxon>Pentapetalae</taxon>
        <taxon>asterids</taxon>
        <taxon>campanulids</taxon>
        <taxon>Apiales</taxon>
        <taxon>Apiaceae</taxon>
        <taxon>Apioideae</taxon>
        <taxon>Scandiceae</taxon>
        <taxon>Daucinae</taxon>
        <taxon>Daucus</taxon>
        <taxon>Daucus sect. Daucus</taxon>
    </lineage>
</organism>
<dbReference type="Pfam" id="PF06624">
    <property type="entry name" value="RAMP4"/>
    <property type="match status" value="1"/>
</dbReference>
<dbReference type="GO" id="GO:0005789">
    <property type="term" value="C:endoplasmic reticulum membrane"/>
    <property type="evidence" value="ECO:0007669"/>
    <property type="project" value="UniProtKB-SubCell"/>
</dbReference>
<keyword evidence="5 7" id="KW-1133">Transmembrane helix</keyword>
<dbReference type="GO" id="GO:0030968">
    <property type="term" value="P:endoplasmic reticulum unfolded protein response"/>
    <property type="evidence" value="ECO:0007669"/>
    <property type="project" value="TreeGrafter"/>
</dbReference>
<comment type="similarity">
    <text evidence="2">Belongs to the RAMP4 family.</text>
</comment>
<evidence type="ECO:0000256" key="5">
    <source>
        <dbReference type="ARBA" id="ARBA00022989"/>
    </source>
</evidence>
<feature type="transmembrane region" description="Helical" evidence="7">
    <location>
        <begin position="15"/>
        <end position="33"/>
    </location>
</feature>
<reference evidence="8" key="2">
    <citation type="submission" date="2022-03" db="EMBL/GenBank/DDBJ databases">
        <title>Draft title - Genomic analysis of global carrot germplasm unveils the trajectory of domestication and the origin of high carotenoid orange carrot.</title>
        <authorList>
            <person name="Iorizzo M."/>
            <person name="Ellison S."/>
            <person name="Senalik D."/>
            <person name="Macko-Podgorni A."/>
            <person name="Grzebelus D."/>
            <person name="Bostan H."/>
            <person name="Rolling W."/>
            <person name="Curaba J."/>
            <person name="Simon P."/>
        </authorList>
    </citation>
    <scope>NUCLEOTIDE SEQUENCE</scope>
    <source>
        <tissue evidence="8">Leaf</tissue>
    </source>
</reference>
<sequence length="99" mass="11504">MGYVDTDACRDLRCHNFFFFRYFICFICVLCYINRIRTTSKRLAERKIAKFEKNISRKGSSANSWKKKLTAENIALALFASVIIGSFVYQIIKLAMNAE</sequence>
<evidence type="ECO:0000256" key="4">
    <source>
        <dbReference type="ARBA" id="ARBA00022824"/>
    </source>
</evidence>
<dbReference type="Proteomes" id="UP000077755">
    <property type="component" value="Chromosome 9"/>
</dbReference>
<dbReference type="InterPro" id="IPR010580">
    <property type="entry name" value="ER_stress-assoc"/>
</dbReference>
<comment type="subcellular location">
    <subcellularLocation>
        <location evidence="1">Endoplasmic reticulum membrane</location>
        <topology evidence="1">Single-pass membrane protein</topology>
    </subcellularLocation>
</comment>
<evidence type="ECO:0000313" key="9">
    <source>
        <dbReference type="Proteomes" id="UP000077755"/>
    </source>
</evidence>
<evidence type="ECO:0008006" key="10">
    <source>
        <dbReference type="Google" id="ProtNLM"/>
    </source>
</evidence>
<evidence type="ECO:0000256" key="1">
    <source>
        <dbReference type="ARBA" id="ARBA00004389"/>
    </source>
</evidence>
<evidence type="ECO:0000313" key="8">
    <source>
        <dbReference type="EMBL" id="WOH16292.1"/>
    </source>
</evidence>
<dbReference type="EMBL" id="CP093351">
    <property type="protein sequence ID" value="WOH16292.1"/>
    <property type="molecule type" value="Genomic_DNA"/>
</dbReference>
<dbReference type="PANTHER" id="PTHR15601">
    <property type="entry name" value="STRESS ASSOCIATED ENDOPLASMIC RETICULUM PROTEIN SERP1/RAMP4"/>
    <property type="match status" value="1"/>
</dbReference>
<evidence type="ECO:0000256" key="2">
    <source>
        <dbReference type="ARBA" id="ARBA00005500"/>
    </source>
</evidence>
<dbReference type="PANTHER" id="PTHR15601:SF0">
    <property type="entry name" value="GEO09675P1"/>
    <property type="match status" value="1"/>
</dbReference>
<proteinExistence type="inferred from homology"/>
<name>A0AAF0Y0J6_DAUCS</name>
<dbReference type="AlphaFoldDB" id="A0AAF0Y0J6"/>
<protein>
    <recommendedName>
        <fullName evidence="10">Transmembrane protein</fullName>
    </recommendedName>
</protein>
<feature type="transmembrane region" description="Helical" evidence="7">
    <location>
        <begin position="74"/>
        <end position="92"/>
    </location>
</feature>
<reference evidence="8" key="1">
    <citation type="journal article" date="2016" name="Nat. Genet.">
        <title>A high-quality carrot genome assembly provides new insights into carotenoid accumulation and asterid genome evolution.</title>
        <authorList>
            <person name="Iorizzo M."/>
            <person name="Ellison S."/>
            <person name="Senalik D."/>
            <person name="Zeng P."/>
            <person name="Satapoomin P."/>
            <person name="Huang J."/>
            <person name="Bowman M."/>
            <person name="Iovene M."/>
            <person name="Sanseverino W."/>
            <person name="Cavagnaro P."/>
            <person name="Yildiz M."/>
            <person name="Macko-Podgorni A."/>
            <person name="Moranska E."/>
            <person name="Grzebelus E."/>
            <person name="Grzebelus D."/>
            <person name="Ashrafi H."/>
            <person name="Zheng Z."/>
            <person name="Cheng S."/>
            <person name="Spooner D."/>
            <person name="Van Deynze A."/>
            <person name="Simon P."/>
        </authorList>
    </citation>
    <scope>NUCLEOTIDE SEQUENCE</scope>
    <source>
        <tissue evidence="8">Leaf</tissue>
    </source>
</reference>
<evidence type="ECO:0000256" key="7">
    <source>
        <dbReference type="SAM" id="Phobius"/>
    </source>
</evidence>
<evidence type="ECO:0000256" key="3">
    <source>
        <dbReference type="ARBA" id="ARBA00022692"/>
    </source>
</evidence>
<keyword evidence="3 7" id="KW-0812">Transmembrane</keyword>
<keyword evidence="4" id="KW-0256">Endoplasmic reticulum</keyword>
<keyword evidence="6 7" id="KW-0472">Membrane</keyword>
<evidence type="ECO:0000256" key="6">
    <source>
        <dbReference type="ARBA" id="ARBA00023136"/>
    </source>
</evidence>
<gene>
    <name evidence="8" type="ORF">DCAR_0935842</name>
</gene>
<keyword evidence="9" id="KW-1185">Reference proteome</keyword>
<accession>A0AAF0Y0J6</accession>